<evidence type="ECO:0000313" key="2">
    <source>
        <dbReference type="Proteomes" id="UP000215145"/>
    </source>
</evidence>
<gene>
    <name evidence="1" type="ORF">CGZ75_07520</name>
</gene>
<keyword evidence="2" id="KW-1185">Reference proteome</keyword>
<dbReference type="SUPFAM" id="SSF51905">
    <property type="entry name" value="FAD/NAD(P)-binding domain"/>
    <property type="match status" value="1"/>
</dbReference>
<dbReference type="EMBL" id="NMUQ01000001">
    <property type="protein sequence ID" value="OXM16513.1"/>
    <property type="molecule type" value="Genomic_DNA"/>
</dbReference>
<dbReference type="Proteomes" id="UP000215145">
    <property type="component" value="Unassembled WGS sequence"/>
</dbReference>
<dbReference type="Gene3D" id="3.50.50.60">
    <property type="entry name" value="FAD/NAD(P)-binding domain"/>
    <property type="match status" value="1"/>
</dbReference>
<organism evidence="1 2">
    <name type="scientific">Paenibacillus herberti</name>
    <dbReference type="NCBI Taxonomy" id="1619309"/>
    <lineage>
        <taxon>Bacteria</taxon>
        <taxon>Bacillati</taxon>
        <taxon>Bacillota</taxon>
        <taxon>Bacilli</taxon>
        <taxon>Bacillales</taxon>
        <taxon>Paenibacillaceae</taxon>
        <taxon>Paenibacillus</taxon>
    </lineage>
</organism>
<reference evidence="1 2" key="1">
    <citation type="submission" date="2017-07" db="EMBL/GenBank/DDBJ databases">
        <title>Paenibacillus herberti R33 genome sequencing and assembly.</title>
        <authorList>
            <person name="Su W."/>
        </authorList>
    </citation>
    <scope>NUCLEOTIDE SEQUENCE [LARGE SCALE GENOMIC DNA]</scope>
    <source>
        <strain evidence="1 2">R33</strain>
    </source>
</reference>
<proteinExistence type="predicted"/>
<comment type="caution">
    <text evidence="1">The sequence shown here is derived from an EMBL/GenBank/DDBJ whole genome shotgun (WGS) entry which is preliminary data.</text>
</comment>
<dbReference type="AlphaFoldDB" id="A0A229P2M6"/>
<name>A0A229P2M6_9BACL</name>
<sequence>MGRWLSRQPDPIFGYDLKKLLQKGGVQLKPRTEAIEAHVISFADNTTIRVKNVVWATGFYPDYRWIEIPDVHDDKGKPIHQRGISPVSGLYFVGTPWQHSRGSALIGGIGRDAEFVVNSIK</sequence>
<accession>A0A229P2M6</accession>
<dbReference type="InterPro" id="IPR036188">
    <property type="entry name" value="FAD/NAD-bd_sf"/>
</dbReference>
<protein>
    <submittedName>
        <fullName evidence="1">Uncharacterized protein</fullName>
    </submittedName>
</protein>
<evidence type="ECO:0000313" key="1">
    <source>
        <dbReference type="EMBL" id="OXM16513.1"/>
    </source>
</evidence>